<feature type="region of interest" description="Disordered" evidence="7">
    <location>
        <begin position="318"/>
        <end position="338"/>
    </location>
</feature>
<feature type="compositionally biased region" description="Low complexity" evidence="7">
    <location>
        <begin position="683"/>
        <end position="692"/>
    </location>
</feature>
<evidence type="ECO:0000313" key="10">
    <source>
        <dbReference type="EMBL" id="CAB3267996.1"/>
    </source>
</evidence>
<dbReference type="PROSITE" id="PS50157">
    <property type="entry name" value="ZINC_FINGER_C2H2_2"/>
    <property type="match status" value="2"/>
</dbReference>
<keyword evidence="3 6" id="KW-0863">Zinc-finger</keyword>
<dbReference type="EMBL" id="LR792134">
    <property type="protein sequence ID" value="CAB3267996.1"/>
    <property type="molecule type" value="mRNA"/>
</dbReference>
<feature type="compositionally biased region" description="Low complexity" evidence="7">
    <location>
        <begin position="722"/>
        <end position="737"/>
    </location>
</feature>
<dbReference type="Gene3D" id="3.30.160.60">
    <property type="entry name" value="Classic Zinc Finger"/>
    <property type="match status" value="1"/>
</dbReference>
<dbReference type="GO" id="GO:0000978">
    <property type="term" value="F:RNA polymerase II cis-regulatory region sequence-specific DNA binding"/>
    <property type="evidence" value="ECO:0007669"/>
    <property type="project" value="TreeGrafter"/>
</dbReference>
<evidence type="ECO:0000256" key="6">
    <source>
        <dbReference type="PROSITE-ProRule" id="PRU00042"/>
    </source>
</evidence>
<dbReference type="PROSITE" id="PS50853">
    <property type="entry name" value="FN3"/>
    <property type="match status" value="1"/>
</dbReference>
<feature type="domain" description="Fibronectin type-III" evidence="9">
    <location>
        <begin position="773"/>
        <end position="862"/>
    </location>
</feature>
<keyword evidence="5" id="KW-0539">Nucleus</keyword>
<keyword evidence="1" id="KW-0479">Metal-binding</keyword>
<dbReference type="InterPro" id="IPR036116">
    <property type="entry name" value="FN3_sf"/>
</dbReference>
<dbReference type="PANTHER" id="PTHR24388:SF90">
    <property type="entry name" value="C2H2-TYPE DOMAIN-CONTAINING PROTEIN"/>
    <property type="match status" value="1"/>
</dbReference>
<dbReference type="InterPro" id="IPR036236">
    <property type="entry name" value="Znf_C2H2_sf"/>
</dbReference>
<evidence type="ECO:0000256" key="1">
    <source>
        <dbReference type="ARBA" id="ARBA00022723"/>
    </source>
</evidence>
<dbReference type="PROSITE" id="PS00028">
    <property type="entry name" value="ZINC_FINGER_C2H2_1"/>
    <property type="match status" value="3"/>
</dbReference>
<evidence type="ECO:0000256" key="4">
    <source>
        <dbReference type="ARBA" id="ARBA00022833"/>
    </source>
</evidence>
<evidence type="ECO:0000259" key="9">
    <source>
        <dbReference type="PROSITE" id="PS50853"/>
    </source>
</evidence>
<organism evidence="10">
    <name type="scientific">Phallusia mammillata</name>
    <dbReference type="NCBI Taxonomy" id="59560"/>
    <lineage>
        <taxon>Eukaryota</taxon>
        <taxon>Metazoa</taxon>
        <taxon>Chordata</taxon>
        <taxon>Tunicata</taxon>
        <taxon>Ascidiacea</taxon>
        <taxon>Phlebobranchia</taxon>
        <taxon>Ascidiidae</taxon>
        <taxon>Phallusia</taxon>
    </lineage>
</organism>
<dbReference type="GO" id="GO:0008270">
    <property type="term" value="F:zinc ion binding"/>
    <property type="evidence" value="ECO:0007669"/>
    <property type="project" value="UniProtKB-KW"/>
</dbReference>
<feature type="region of interest" description="Disordered" evidence="7">
    <location>
        <begin position="431"/>
        <end position="508"/>
    </location>
</feature>
<evidence type="ECO:0000259" key="8">
    <source>
        <dbReference type="PROSITE" id="PS50157"/>
    </source>
</evidence>
<keyword evidence="4" id="KW-0862">Zinc</keyword>
<feature type="compositionally biased region" description="Basic and acidic residues" evidence="7">
    <location>
        <begin position="698"/>
        <end position="717"/>
    </location>
</feature>
<evidence type="ECO:0000256" key="7">
    <source>
        <dbReference type="SAM" id="MobiDB-lite"/>
    </source>
</evidence>
<gene>
    <name evidence="10" type="primary">Znf365</name>
</gene>
<feature type="region of interest" description="Disordered" evidence="7">
    <location>
        <begin position="683"/>
        <end position="741"/>
    </location>
</feature>
<feature type="region of interest" description="Disordered" evidence="7">
    <location>
        <begin position="1045"/>
        <end position="1065"/>
    </location>
</feature>
<proteinExistence type="evidence at transcript level"/>
<accession>A0A6F9DYG4</accession>
<dbReference type="CDD" id="cd00063">
    <property type="entry name" value="FN3"/>
    <property type="match status" value="1"/>
</dbReference>
<feature type="compositionally biased region" description="Basic residues" evidence="7">
    <location>
        <begin position="431"/>
        <end position="443"/>
    </location>
</feature>
<evidence type="ECO:0000256" key="2">
    <source>
        <dbReference type="ARBA" id="ARBA00022737"/>
    </source>
</evidence>
<name>A0A6F9DYG4_9ASCI</name>
<protein>
    <submittedName>
        <fullName evidence="10">Zinc finger protein 36</fullName>
    </submittedName>
</protein>
<evidence type="ECO:0000256" key="5">
    <source>
        <dbReference type="ARBA" id="ARBA00023242"/>
    </source>
</evidence>
<feature type="region of interest" description="Disordered" evidence="7">
    <location>
        <begin position="526"/>
        <end position="624"/>
    </location>
</feature>
<dbReference type="SUPFAM" id="SSF49265">
    <property type="entry name" value="Fibronectin type III"/>
    <property type="match status" value="1"/>
</dbReference>
<feature type="compositionally biased region" description="Polar residues" evidence="7">
    <location>
        <begin position="1123"/>
        <end position="1148"/>
    </location>
</feature>
<feature type="region of interest" description="Disordered" evidence="7">
    <location>
        <begin position="1119"/>
        <end position="1148"/>
    </location>
</feature>
<dbReference type="InterPro" id="IPR050527">
    <property type="entry name" value="Snail/Krueppel_Znf"/>
</dbReference>
<feature type="domain" description="C2H2-type" evidence="8">
    <location>
        <begin position="28"/>
        <end position="57"/>
    </location>
</feature>
<dbReference type="GO" id="GO:0000981">
    <property type="term" value="F:DNA-binding transcription factor activity, RNA polymerase II-specific"/>
    <property type="evidence" value="ECO:0007669"/>
    <property type="project" value="TreeGrafter"/>
</dbReference>
<evidence type="ECO:0000256" key="3">
    <source>
        <dbReference type="ARBA" id="ARBA00022771"/>
    </source>
</evidence>
<sequence length="1211" mass="136129">MKKFSINDKFLRTVSETVQHISTNRGPYICPNCNKSFLEFKQFNTHMKDQCSTSKKVYITYPSTNGDSSNKVLYLTVDQYFYGSCSGKKYKEKKLNKKFTCYSCQKVLRNNIRFMSHVRHKIETAWEDNDSINDFNICNHCYRLYDSPFHLQCHLETVHTTVPAASTCRICELNFKSEDDLLEHMQSEHTYNEMPYICKLCSYRSSFYSDLMVHFRQVHENGRSMMCPFCLCILQTPNSYLKHVLMHRKKNLRCGKCRLQFVQITDKNKHLNHDHSSVQSAVGKKCLPKKPSQYKINVEVHHPMSPSKLHTASRFLPTNKMRPLSSPPKADATNSMQSSQDLKKLCRDYTSYIPSKSDPGPLGGPIVTENNIFIRLTKDCDKSKCLECGEALGFYAHNYNKHFRKEHKCRLCQFVSHCPTATHMHILKFHSKAKSRHQKKTGKHVNSVSPFAKLCPRKHTSNEFKRKRNKSESPPAKQQETKKTSAKLSSPSALDNVEPPKKRRNKLDIDSMLEKAAQQVALENMKFLNKSTPTKQPRKQLLPKKFNLDQDTPLERIDTEELGTTNKTGKETNSKPKQFSTAGSSAVQMPSPKLKVNGSIAISENPSPSLDTSPRQSKRLKAKGVASFKKFAEETVSDEETVTDSWKDSTFSDSLGLKLQGHNFLKKTLPPSMFNPYKFSSSKMKLLKSPSPNRKQKKESSRSSEDVLKTPKPEKQQKMPGLNVSKPPLSPSSSLNQPPLPDLCFVKNSDGKILLSAKEGSNISNDHKGRPKPPTSMWFSDVTNSTFTVHWSPPLDCEVTHYSLIFKGIGLPTMQILPPEQISVKLVGLRSSTNYIVHLSTRHKTLQSDNLEGKQTTKSLRDCRTPVKVSEVINLDDDDDDDCQVIEPTTSKHDQAEINCLSDLHGTSLTKTTAVRKTPPSETLQQEDDYTNVPLFDKKSNSKLDTSEASPLDDTCVVCITNDSTTIKPASKENDKANIYLTDESKNDIIPCNKIPAQTCSHKAEGQAAVGENLKHAIKSKAYVLPYLVAQCNVSTDKLLTTTSQNHQSADKTAESRPVANLASNTENVSPSVLAVTATQCSKEPDINVGKPIINFKEDVGIALPTIDKDVEVSLSADMKNPSHVNKQTGPQNQDRSSNTSNSKEFTTSEALLDDLSAKLTDGTTSTETVKVLDTSTKTYIEAHLKNEEIDENIEKLKDLDEYLSLLGDRE</sequence>
<feature type="compositionally biased region" description="Polar residues" evidence="7">
    <location>
        <begin position="600"/>
        <end position="615"/>
    </location>
</feature>
<dbReference type="Gene3D" id="2.60.40.10">
    <property type="entry name" value="Immunoglobulins"/>
    <property type="match status" value="1"/>
</dbReference>
<keyword evidence="2" id="KW-0677">Repeat</keyword>
<reference evidence="10" key="1">
    <citation type="submission" date="2020-04" db="EMBL/GenBank/DDBJ databases">
        <authorList>
            <person name="Neveu A P."/>
        </authorList>
    </citation>
    <scope>NUCLEOTIDE SEQUENCE</scope>
    <source>
        <tissue evidence="10">Whole embryo</tissue>
    </source>
</reference>
<dbReference type="SMART" id="SM00060">
    <property type="entry name" value="FN3"/>
    <property type="match status" value="1"/>
</dbReference>
<feature type="compositionally biased region" description="Polar residues" evidence="7">
    <location>
        <begin position="575"/>
        <end position="588"/>
    </location>
</feature>
<feature type="domain" description="C2H2-type" evidence="8">
    <location>
        <begin position="196"/>
        <end position="224"/>
    </location>
</feature>
<dbReference type="SMART" id="SM00355">
    <property type="entry name" value="ZnF_C2H2"/>
    <property type="match status" value="8"/>
</dbReference>
<dbReference type="Pfam" id="PF00041">
    <property type="entry name" value="fn3"/>
    <property type="match status" value="1"/>
</dbReference>
<dbReference type="SUPFAM" id="SSF57667">
    <property type="entry name" value="beta-beta-alpha zinc fingers"/>
    <property type="match status" value="1"/>
</dbReference>
<dbReference type="InterPro" id="IPR003961">
    <property type="entry name" value="FN3_dom"/>
</dbReference>
<feature type="compositionally biased region" description="Basic residues" evidence="7">
    <location>
        <begin position="455"/>
        <end position="469"/>
    </location>
</feature>
<dbReference type="AlphaFoldDB" id="A0A6F9DYG4"/>
<dbReference type="PANTHER" id="PTHR24388">
    <property type="entry name" value="ZINC FINGER PROTEIN"/>
    <property type="match status" value="1"/>
</dbReference>
<dbReference type="InterPro" id="IPR013087">
    <property type="entry name" value="Znf_C2H2_type"/>
</dbReference>
<dbReference type="InterPro" id="IPR013783">
    <property type="entry name" value="Ig-like_fold"/>
</dbReference>